<dbReference type="InterPro" id="IPR002052">
    <property type="entry name" value="DNA_methylase_N6_adenine_CS"/>
</dbReference>
<evidence type="ECO:0000256" key="1">
    <source>
        <dbReference type="ARBA" id="ARBA00006594"/>
    </source>
</evidence>
<keyword evidence="5 7" id="KW-0949">S-adenosyl-L-methionine</keyword>
<dbReference type="GO" id="GO:0043565">
    <property type="term" value="F:sequence-specific DNA binding"/>
    <property type="evidence" value="ECO:0007669"/>
    <property type="project" value="TreeGrafter"/>
</dbReference>
<dbReference type="GO" id="GO:0009307">
    <property type="term" value="P:DNA restriction-modification system"/>
    <property type="evidence" value="ECO:0007669"/>
    <property type="project" value="InterPro"/>
</dbReference>
<dbReference type="GO" id="GO:0032259">
    <property type="term" value="P:methylation"/>
    <property type="evidence" value="ECO:0007669"/>
    <property type="project" value="UniProtKB-KW"/>
</dbReference>
<keyword evidence="3 7" id="KW-0489">Methyltransferase</keyword>
<dbReference type="Pfam" id="PF02086">
    <property type="entry name" value="MethyltransfD12"/>
    <property type="match status" value="1"/>
</dbReference>
<evidence type="ECO:0000256" key="6">
    <source>
        <dbReference type="ARBA" id="ARBA00047942"/>
    </source>
</evidence>
<protein>
    <recommendedName>
        <fullName evidence="2 7">Site-specific DNA-methyltransferase (adenine-specific)</fullName>
        <ecNumber evidence="2 7">2.1.1.72</ecNumber>
    </recommendedName>
</protein>
<dbReference type="GO" id="GO:0006298">
    <property type="term" value="P:mismatch repair"/>
    <property type="evidence" value="ECO:0007669"/>
    <property type="project" value="TreeGrafter"/>
</dbReference>
<dbReference type="PIRSF" id="PIRSF000398">
    <property type="entry name" value="M_m6A_EcoRV"/>
    <property type="match status" value="1"/>
</dbReference>
<gene>
    <name evidence="8" type="ORF">PCC6912_09110</name>
</gene>
<dbReference type="PANTHER" id="PTHR30481:SF3">
    <property type="entry name" value="DNA ADENINE METHYLASE"/>
    <property type="match status" value="1"/>
</dbReference>
<keyword evidence="9" id="KW-1185">Reference proteome</keyword>
<dbReference type="GO" id="GO:0009007">
    <property type="term" value="F:site-specific DNA-methyltransferase (adenine-specific) activity"/>
    <property type="evidence" value="ECO:0007669"/>
    <property type="project" value="UniProtKB-UniRule"/>
</dbReference>
<dbReference type="InterPro" id="IPR012263">
    <property type="entry name" value="M_m6A_EcoRV"/>
</dbReference>
<dbReference type="OrthoDB" id="9805629at2"/>
<evidence type="ECO:0000256" key="5">
    <source>
        <dbReference type="ARBA" id="ARBA00022691"/>
    </source>
</evidence>
<dbReference type="EMBL" id="RSCJ01000002">
    <property type="protein sequence ID" value="RUR86086.1"/>
    <property type="molecule type" value="Genomic_DNA"/>
</dbReference>
<dbReference type="STRING" id="211165.GCA_000317285_01310"/>
<proteinExistence type="inferred from homology"/>
<dbReference type="InterPro" id="IPR023095">
    <property type="entry name" value="Ade_MeTrfase_dom_2"/>
</dbReference>
<evidence type="ECO:0000313" key="9">
    <source>
        <dbReference type="Proteomes" id="UP000268857"/>
    </source>
</evidence>
<keyword evidence="4 7" id="KW-0808">Transferase</keyword>
<dbReference type="PANTHER" id="PTHR30481">
    <property type="entry name" value="DNA ADENINE METHYLASE"/>
    <property type="match status" value="1"/>
</dbReference>
<dbReference type="InterPro" id="IPR029063">
    <property type="entry name" value="SAM-dependent_MTases_sf"/>
</dbReference>
<dbReference type="GO" id="GO:1904047">
    <property type="term" value="F:S-adenosyl-L-methionine binding"/>
    <property type="evidence" value="ECO:0007669"/>
    <property type="project" value="TreeGrafter"/>
</dbReference>
<comment type="catalytic activity">
    <reaction evidence="6 7">
        <text>a 2'-deoxyadenosine in DNA + S-adenosyl-L-methionine = an N(6)-methyl-2'-deoxyadenosine in DNA + S-adenosyl-L-homocysteine + H(+)</text>
        <dbReference type="Rhea" id="RHEA:15197"/>
        <dbReference type="Rhea" id="RHEA-COMP:12418"/>
        <dbReference type="Rhea" id="RHEA-COMP:12419"/>
        <dbReference type="ChEBI" id="CHEBI:15378"/>
        <dbReference type="ChEBI" id="CHEBI:57856"/>
        <dbReference type="ChEBI" id="CHEBI:59789"/>
        <dbReference type="ChEBI" id="CHEBI:90615"/>
        <dbReference type="ChEBI" id="CHEBI:90616"/>
        <dbReference type="EC" id="2.1.1.72"/>
    </reaction>
</comment>
<dbReference type="PROSITE" id="PS00092">
    <property type="entry name" value="N6_MTASE"/>
    <property type="match status" value="1"/>
</dbReference>
<evidence type="ECO:0000256" key="4">
    <source>
        <dbReference type="ARBA" id="ARBA00022679"/>
    </source>
</evidence>
<accession>A0A433NQJ7</accession>
<dbReference type="Gene3D" id="1.10.1020.10">
    <property type="entry name" value="Adenine-specific Methyltransferase, Domain 2"/>
    <property type="match status" value="1"/>
</dbReference>
<dbReference type="InterPro" id="IPR012327">
    <property type="entry name" value="MeTrfase_D12"/>
</dbReference>
<comment type="caution">
    <text evidence="8">The sequence shown here is derived from an EMBL/GenBank/DDBJ whole genome shotgun (WGS) entry which is preliminary data.</text>
</comment>
<dbReference type="RefSeq" id="WP_016873943.1">
    <property type="nucleotide sequence ID" value="NZ_AJLN01000049.1"/>
</dbReference>
<reference evidence="8 9" key="1">
    <citation type="journal article" date="2019" name="Genome Biol. Evol.">
        <title>Day and night: Metabolic profiles and evolutionary relationships of six axenic non-marine cyanobacteria.</title>
        <authorList>
            <person name="Will S.E."/>
            <person name="Henke P."/>
            <person name="Boedeker C."/>
            <person name="Huang S."/>
            <person name="Brinkmann H."/>
            <person name="Rohde M."/>
            <person name="Jarek M."/>
            <person name="Friedl T."/>
            <person name="Seufert S."/>
            <person name="Schumacher M."/>
            <person name="Overmann J."/>
            <person name="Neumann-Schaal M."/>
            <person name="Petersen J."/>
        </authorList>
    </citation>
    <scope>NUCLEOTIDE SEQUENCE [LARGE SCALE GENOMIC DNA]</scope>
    <source>
        <strain evidence="8 9">PCC 6912</strain>
    </source>
</reference>
<dbReference type="AlphaFoldDB" id="A0A433NQJ7"/>
<evidence type="ECO:0000313" key="8">
    <source>
        <dbReference type="EMBL" id="RUR86086.1"/>
    </source>
</evidence>
<sequence>MASLPHPIQYQGSKRNLTPYILKFFPNRVERIVEPFAGTAAISIAASAKHISQNFWLNDLNKPLVELLKLIIEKPHEIADAYADIWSRQHHDSINHYYEVREGFNKTNDPKLFLYLLARCVKGAVRYNSEGFFNQSPDKRRKGTKPDKMRKNIEGVSALLKSKCIFTCLDYREVLSEVKNTDFVYIDPPYQGVCGDRDSRYFSGIYFDDFVLALEQLNRKGIAFAISYDGKRGKKTFGNTLPEKLGLKRIEIEVGRSSQATLLGREEITIESLYLSPNLPSEQILELAGYISKTSKLLTLLEQHGQFSTATR</sequence>
<dbReference type="NCBIfam" id="TIGR00571">
    <property type="entry name" value="dam"/>
    <property type="match status" value="1"/>
</dbReference>
<evidence type="ECO:0000256" key="3">
    <source>
        <dbReference type="ARBA" id="ARBA00022603"/>
    </source>
</evidence>
<dbReference type="PRINTS" id="PR00505">
    <property type="entry name" value="D12N6MTFRASE"/>
</dbReference>
<evidence type="ECO:0000256" key="7">
    <source>
        <dbReference type="RuleBase" id="RU361257"/>
    </source>
</evidence>
<dbReference type="EC" id="2.1.1.72" evidence="2 7"/>
<organism evidence="8 9">
    <name type="scientific">Chlorogloeopsis fritschii PCC 6912</name>
    <dbReference type="NCBI Taxonomy" id="211165"/>
    <lineage>
        <taxon>Bacteria</taxon>
        <taxon>Bacillati</taxon>
        <taxon>Cyanobacteriota</taxon>
        <taxon>Cyanophyceae</taxon>
        <taxon>Nostocales</taxon>
        <taxon>Chlorogloeopsidaceae</taxon>
        <taxon>Chlorogloeopsis</taxon>
    </lineage>
</organism>
<evidence type="ECO:0000256" key="2">
    <source>
        <dbReference type="ARBA" id="ARBA00011900"/>
    </source>
</evidence>
<dbReference type="SUPFAM" id="SSF53335">
    <property type="entry name" value="S-adenosyl-L-methionine-dependent methyltransferases"/>
    <property type="match status" value="1"/>
</dbReference>
<comment type="similarity">
    <text evidence="1 7">Belongs to the N(4)/N(6)-methyltransferase family.</text>
</comment>
<dbReference type="Proteomes" id="UP000268857">
    <property type="component" value="Unassembled WGS sequence"/>
</dbReference>
<name>A0A433NQJ7_CHLFR</name>
<dbReference type="Gene3D" id="3.40.50.150">
    <property type="entry name" value="Vaccinia Virus protein VP39"/>
    <property type="match status" value="1"/>
</dbReference>